<keyword evidence="9 13" id="KW-0472">Membrane</keyword>
<dbReference type="PANTHER" id="PTHR31201:SF1">
    <property type="entry name" value="GLYCEROPHOSPHOCHOLINE ACYLTRANSFERASE 1"/>
    <property type="match status" value="1"/>
</dbReference>
<keyword evidence="7 13" id="KW-1133">Transmembrane helix</keyword>
<dbReference type="EMBL" id="KI913960">
    <property type="protein sequence ID" value="ETW02983.1"/>
    <property type="molecule type" value="Genomic_DNA"/>
</dbReference>
<accession>A0A024UBJ3</accession>
<evidence type="ECO:0000256" key="10">
    <source>
        <dbReference type="ARBA" id="ARBA00023209"/>
    </source>
</evidence>
<evidence type="ECO:0000256" key="3">
    <source>
        <dbReference type="ARBA" id="ARBA00019082"/>
    </source>
</evidence>
<gene>
    <name evidence="15" type="ORF">DYB32_009573</name>
    <name evidence="14" type="ORF">H310_05423</name>
</gene>
<evidence type="ECO:0000313" key="15">
    <source>
        <dbReference type="EMBL" id="RHY22212.1"/>
    </source>
</evidence>
<keyword evidence="6 13" id="KW-0812">Transmembrane</keyword>
<dbReference type="GeneID" id="20082473"/>
<comment type="subcellular location">
    <subcellularLocation>
        <location evidence="1">Membrane</location>
        <topology evidence="1">Multi-pass membrane protein</topology>
    </subcellularLocation>
</comment>
<keyword evidence="5" id="KW-0808">Transferase</keyword>
<keyword evidence="16" id="KW-1185">Reference proteome</keyword>
<dbReference type="eggNOG" id="KOG2895">
    <property type="taxonomic scope" value="Eukaryota"/>
</dbReference>
<evidence type="ECO:0000256" key="6">
    <source>
        <dbReference type="ARBA" id="ARBA00022692"/>
    </source>
</evidence>
<name>A0A024UBJ3_9STRA</name>
<dbReference type="InterPro" id="IPR021261">
    <property type="entry name" value="GPCAT"/>
</dbReference>
<evidence type="ECO:0000313" key="14">
    <source>
        <dbReference type="EMBL" id="ETW02983.1"/>
    </source>
</evidence>
<keyword evidence="8" id="KW-0443">Lipid metabolism</keyword>
<evidence type="ECO:0000313" key="16">
    <source>
        <dbReference type="Proteomes" id="UP000285060"/>
    </source>
</evidence>
<evidence type="ECO:0000256" key="7">
    <source>
        <dbReference type="ARBA" id="ARBA00022989"/>
    </source>
</evidence>
<proteinExistence type="inferred from homology"/>
<evidence type="ECO:0000256" key="13">
    <source>
        <dbReference type="SAM" id="Phobius"/>
    </source>
</evidence>
<sequence length="401" mass="45918">MAGGSRKVGGSVPGKGTRLTAAREGELSSPLPIKPLPSTTARKEKVKVRHVKHFLDKIIWGREDQAIKHPYYIKFLDKTQFTMGVLGVMITQYFVVARPGHFWMWYLFCTPVVIALRIMHFKRVGWQYFLLDFCYFVILLSILHVTLLYDPSTSHRVLFRILFIYANGPLVWAVVLWRNSLVFHDIDRMSGVFIHIMPCLLYYCAHWHGCLTSAWFTEPVYFLPPSQPRDAIDTFDFALATLGYLVWQVLYFVKTEVIDRKTLEARPDLLTSLRWLTTDQKNAFSLLVLAICRWLGIMGPTEAYDARSIKTKLIFVTGQLVYTSMTFVPTPLLFTSHPLHSLYIQLIFVAAVHNGASYYIEVFAKMYHNKLHLLSQTELSTGALAPPTAAAMSTKGDYDEM</sequence>
<feature type="transmembrane region" description="Helical" evidence="13">
    <location>
        <begin position="313"/>
        <end position="334"/>
    </location>
</feature>
<evidence type="ECO:0000256" key="12">
    <source>
        <dbReference type="ARBA" id="ARBA00023315"/>
    </source>
</evidence>
<evidence type="ECO:0000256" key="5">
    <source>
        <dbReference type="ARBA" id="ARBA00022679"/>
    </source>
</evidence>
<feature type="transmembrane region" description="Helical" evidence="13">
    <location>
        <begin position="102"/>
        <end position="119"/>
    </location>
</feature>
<dbReference type="VEuPathDB" id="FungiDB:H310_05423"/>
<dbReference type="Proteomes" id="UP000285060">
    <property type="component" value="Unassembled WGS sequence"/>
</dbReference>
<keyword evidence="10" id="KW-0594">Phospholipid biosynthesis</keyword>
<feature type="transmembrane region" description="Helical" evidence="13">
    <location>
        <begin position="157"/>
        <end position="177"/>
    </location>
</feature>
<evidence type="ECO:0000256" key="9">
    <source>
        <dbReference type="ARBA" id="ARBA00023136"/>
    </source>
</evidence>
<dbReference type="RefSeq" id="XP_008868367.1">
    <property type="nucleotide sequence ID" value="XM_008870145.1"/>
</dbReference>
<dbReference type="GO" id="GO:0006656">
    <property type="term" value="P:phosphatidylcholine biosynthetic process"/>
    <property type="evidence" value="ECO:0007669"/>
    <property type="project" value="TreeGrafter"/>
</dbReference>
<keyword evidence="4" id="KW-0444">Lipid biosynthesis</keyword>
<reference evidence="14" key="1">
    <citation type="submission" date="2013-12" db="EMBL/GenBank/DDBJ databases">
        <title>The Genome Sequence of Aphanomyces invadans NJM9701.</title>
        <authorList>
            <consortium name="The Broad Institute Genomics Platform"/>
            <person name="Russ C."/>
            <person name="Tyler B."/>
            <person name="van West P."/>
            <person name="Dieguez-Uribeondo J."/>
            <person name="Young S.K."/>
            <person name="Zeng Q."/>
            <person name="Gargeya S."/>
            <person name="Fitzgerald M."/>
            <person name="Abouelleil A."/>
            <person name="Alvarado L."/>
            <person name="Chapman S.B."/>
            <person name="Gainer-Dewar J."/>
            <person name="Goldberg J."/>
            <person name="Griggs A."/>
            <person name="Gujja S."/>
            <person name="Hansen M."/>
            <person name="Howarth C."/>
            <person name="Imamovic A."/>
            <person name="Ireland A."/>
            <person name="Larimer J."/>
            <person name="McCowan C."/>
            <person name="Murphy C."/>
            <person name="Pearson M."/>
            <person name="Poon T.W."/>
            <person name="Priest M."/>
            <person name="Roberts A."/>
            <person name="Saif S."/>
            <person name="Shea T."/>
            <person name="Sykes S."/>
            <person name="Wortman J."/>
            <person name="Nusbaum C."/>
            <person name="Birren B."/>
        </authorList>
    </citation>
    <scope>NUCLEOTIDE SEQUENCE [LARGE SCALE GENOMIC DNA]</scope>
    <source>
        <strain evidence="14">NJM9701</strain>
    </source>
</reference>
<protein>
    <recommendedName>
        <fullName evidence="3">Glycerophosphocholine acyltransferase 1</fullName>
    </recommendedName>
</protein>
<evidence type="ECO:0000256" key="4">
    <source>
        <dbReference type="ARBA" id="ARBA00022516"/>
    </source>
</evidence>
<dbReference type="AlphaFoldDB" id="A0A024UBJ3"/>
<feature type="transmembrane region" description="Helical" evidence="13">
    <location>
        <begin position="126"/>
        <end position="145"/>
    </location>
</feature>
<organism evidence="14">
    <name type="scientific">Aphanomyces invadans</name>
    <dbReference type="NCBI Taxonomy" id="157072"/>
    <lineage>
        <taxon>Eukaryota</taxon>
        <taxon>Sar</taxon>
        <taxon>Stramenopiles</taxon>
        <taxon>Oomycota</taxon>
        <taxon>Saprolegniomycetes</taxon>
        <taxon>Saprolegniales</taxon>
        <taxon>Verrucalvaceae</taxon>
        <taxon>Aphanomyces</taxon>
    </lineage>
</organism>
<evidence type="ECO:0000256" key="11">
    <source>
        <dbReference type="ARBA" id="ARBA00023264"/>
    </source>
</evidence>
<feature type="transmembrane region" description="Helical" evidence="13">
    <location>
        <begin position="189"/>
        <end position="215"/>
    </location>
</feature>
<dbReference type="OrthoDB" id="406287at2759"/>
<feature type="transmembrane region" description="Helical" evidence="13">
    <location>
        <begin position="235"/>
        <end position="253"/>
    </location>
</feature>
<evidence type="ECO:0000256" key="1">
    <source>
        <dbReference type="ARBA" id="ARBA00004141"/>
    </source>
</evidence>
<evidence type="ECO:0000256" key="8">
    <source>
        <dbReference type="ARBA" id="ARBA00023098"/>
    </source>
</evidence>
<evidence type="ECO:0000256" key="2">
    <source>
        <dbReference type="ARBA" id="ARBA00006675"/>
    </source>
</evidence>
<dbReference type="Pfam" id="PF10998">
    <property type="entry name" value="DUF2838"/>
    <property type="match status" value="1"/>
</dbReference>
<keyword evidence="11" id="KW-1208">Phospholipid metabolism</keyword>
<dbReference type="GO" id="GO:0016020">
    <property type="term" value="C:membrane"/>
    <property type="evidence" value="ECO:0007669"/>
    <property type="project" value="UniProtKB-SubCell"/>
</dbReference>
<dbReference type="PANTHER" id="PTHR31201">
    <property type="entry name" value="OS01G0585100 PROTEIN"/>
    <property type="match status" value="1"/>
</dbReference>
<comment type="similarity">
    <text evidence="2">Belongs to the GPC1 family.</text>
</comment>
<dbReference type="GO" id="GO:0016746">
    <property type="term" value="F:acyltransferase activity"/>
    <property type="evidence" value="ECO:0007669"/>
    <property type="project" value="UniProtKB-KW"/>
</dbReference>
<feature type="transmembrane region" description="Helical" evidence="13">
    <location>
        <begin position="340"/>
        <end position="360"/>
    </location>
</feature>
<feature type="transmembrane region" description="Helical" evidence="13">
    <location>
        <begin position="79"/>
        <end position="96"/>
    </location>
</feature>
<dbReference type="EMBL" id="QUSY01002155">
    <property type="protein sequence ID" value="RHY22212.1"/>
    <property type="molecule type" value="Genomic_DNA"/>
</dbReference>
<keyword evidence="12" id="KW-0012">Acyltransferase</keyword>
<reference evidence="15 16" key="2">
    <citation type="submission" date="2018-08" db="EMBL/GenBank/DDBJ databases">
        <title>Aphanomyces genome sequencing and annotation.</title>
        <authorList>
            <person name="Minardi D."/>
            <person name="Oidtmann B."/>
            <person name="Van Der Giezen M."/>
            <person name="Studholme D.J."/>
        </authorList>
    </citation>
    <scope>NUCLEOTIDE SEQUENCE [LARGE SCALE GENOMIC DNA]</scope>
    <source>
        <strain evidence="15 16">NJM0002</strain>
    </source>
</reference>